<dbReference type="EMBL" id="JARKIE010000486">
    <property type="protein sequence ID" value="KAJ7633729.1"/>
    <property type="molecule type" value="Genomic_DNA"/>
</dbReference>
<evidence type="ECO:0000313" key="1">
    <source>
        <dbReference type="EMBL" id="KAJ7633729.1"/>
    </source>
</evidence>
<keyword evidence="2" id="KW-1185">Reference proteome</keyword>
<accession>A0AAD7FRM4</accession>
<proteinExistence type="predicted"/>
<dbReference type="Proteomes" id="UP001221757">
    <property type="component" value="Unassembled WGS sequence"/>
</dbReference>
<reference evidence="1" key="1">
    <citation type="submission" date="2023-03" db="EMBL/GenBank/DDBJ databases">
        <title>Massive genome expansion in bonnet fungi (Mycena s.s.) driven by repeated elements and novel gene families across ecological guilds.</title>
        <authorList>
            <consortium name="Lawrence Berkeley National Laboratory"/>
            <person name="Harder C.B."/>
            <person name="Miyauchi S."/>
            <person name="Viragh M."/>
            <person name="Kuo A."/>
            <person name="Thoen E."/>
            <person name="Andreopoulos B."/>
            <person name="Lu D."/>
            <person name="Skrede I."/>
            <person name="Drula E."/>
            <person name="Henrissat B."/>
            <person name="Morin E."/>
            <person name="Kohler A."/>
            <person name="Barry K."/>
            <person name="LaButti K."/>
            <person name="Morin E."/>
            <person name="Salamov A."/>
            <person name="Lipzen A."/>
            <person name="Mereny Z."/>
            <person name="Hegedus B."/>
            <person name="Baldrian P."/>
            <person name="Stursova M."/>
            <person name="Weitz H."/>
            <person name="Taylor A."/>
            <person name="Grigoriev I.V."/>
            <person name="Nagy L.G."/>
            <person name="Martin F."/>
            <person name="Kauserud H."/>
        </authorList>
    </citation>
    <scope>NUCLEOTIDE SEQUENCE</scope>
    <source>
        <strain evidence="1">CBHHK067</strain>
    </source>
</reference>
<dbReference type="AlphaFoldDB" id="A0AAD7FRM4"/>
<comment type="caution">
    <text evidence="1">The sequence shown here is derived from an EMBL/GenBank/DDBJ whole genome shotgun (WGS) entry which is preliminary data.</text>
</comment>
<sequence>MKLRGVIYGGQGHFTSRIIDRAGNMWFHDGISTGRQCMSEGVLILTSDLMSLQSCGQKNAVAVVYTQ</sequence>
<gene>
    <name evidence="1" type="ORF">B0H17DRAFT_961649</name>
</gene>
<organism evidence="1 2">
    <name type="scientific">Mycena rosella</name>
    <name type="common">Pink bonnet</name>
    <name type="synonym">Agaricus rosellus</name>
    <dbReference type="NCBI Taxonomy" id="1033263"/>
    <lineage>
        <taxon>Eukaryota</taxon>
        <taxon>Fungi</taxon>
        <taxon>Dikarya</taxon>
        <taxon>Basidiomycota</taxon>
        <taxon>Agaricomycotina</taxon>
        <taxon>Agaricomycetes</taxon>
        <taxon>Agaricomycetidae</taxon>
        <taxon>Agaricales</taxon>
        <taxon>Marasmiineae</taxon>
        <taxon>Mycenaceae</taxon>
        <taxon>Mycena</taxon>
    </lineage>
</organism>
<protein>
    <submittedName>
        <fullName evidence="1">Uncharacterized protein</fullName>
    </submittedName>
</protein>
<name>A0AAD7FRM4_MYCRO</name>
<evidence type="ECO:0000313" key="2">
    <source>
        <dbReference type="Proteomes" id="UP001221757"/>
    </source>
</evidence>